<dbReference type="Proteomes" id="UP000481109">
    <property type="component" value="Unassembled WGS sequence"/>
</dbReference>
<protein>
    <submittedName>
        <fullName evidence="1">Class I SAM-dependent methyltransferase</fullName>
    </submittedName>
</protein>
<gene>
    <name evidence="1" type="ORF">G6045_23725</name>
</gene>
<dbReference type="AlphaFoldDB" id="A0A6G4XN78"/>
<reference evidence="1 2" key="1">
    <citation type="submission" date="2020-02" db="EMBL/GenBank/DDBJ databases">
        <title>Whole-genome analyses of novel actinobacteria.</title>
        <authorList>
            <person name="Sahin N."/>
            <person name="Tokatli A."/>
        </authorList>
    </citation>
    <scope>NUCLEOTIDE SEQUENCE [LARGE SCALE GENOMIC DNA]</scope>
    <source>
        <strain evidence="1 2">YC504</strain>
    </source>
</reference>
<dbReference type="InterPro" id="IPR029063">
    <property type="entry name" value="SAM-dependent_MTases_sf"/>
</dbReference>
<accession>A0A6G4XN78</accession>
<dbReference type="GO" id="GO:0032259">
    <property type="term" value="P:methylation"/>
    <property type="evidence" value="ECO:0007669"/>
    <property type="project" value="UniProtKB-KW"/>
</dbReference>
<dbReference type="GO" id="GO:0008168">
    <property type="term" value="F:methyltransferase activity"/>
    <property type="evidence" value="ECO:0007669"/>
    <property type="project" value="UniProtKB-KW"/>
</dbReference>
<organism evidence="1 2">
    <name type="scientific">Streptomyces mesophilus</name>
    <dbReference type="NCBI Taxonomy" id="1775132"/>
    <lineage>
        <taxon>Bacteria</taxon>
        <taxon>Bacillati</taxon>
        <taxon>Actinomycetota</taxon>
        <taxon>Actinomycetes</taxon>
        <taxon>Kitasatosporales</taxon>
        <taxon>Streptomycetaceae</taxon>
        <taxon>Streptomyces</taxon>
    </lineage>
</organism>
<evidence type="ECO:0000313" key="1">
    <source>
        <dbReference type="EMBL" id="NGO78642.1"/>
    </source>
</evidence>
<dbReference type="Gene3D" id="3.40.50.150">
    <property type="entry name" value="Vaccinia Virus protein VP39"/>
    <property type="match status" value="1"/>
</dbReference>
<name>A0A6G4XN78_9ACTN</name>
<keyword evidence="1" id="KW-0808">Transferase</keyword>
<proteinExistence type="predicted"/>
<sequence length="210" mass="22603">MNRERVLTGVNSYARELGFDPGTFLAARGKATAWLDLCSGEGLALREAVRTVRGGTFTGVDLVGPMRQAPWPAGLELVTADLTVWAPQRRYDLITCVHGLHYIGDRLGLLARIATWLTSDGLFVAHFDPSTVRVRGGGDWGGGDSSRAVPAALRRAGFAYSARHHRLTLKGSRPVELPFRYLGADPDAGPNYTGQPGVAAYYAPRHGTGD</sequence>
<comment type="caution">
    <text evidence="1">The sequence shown here is derived from an EMBL/GenBank/DDBJ whole genome shotgun (WGS) entry which is preliminary data.</text>
</comment>
<keyword evidence="2" id="KW-1185">Reference proteome</keyword>
<evidence type="ECO:0000313" key="2">
    <source>
        <dbReference type="Proteomes" id="UP000481109"/>
    </source>
</evidence>
<dbReference type="SUPFAM" id="SSF53335">
    <property type="entry name" value="S-adenosyl-L-methionine-dependent methyltransferases"/>
    <property type="match status" value="1"/>
</dbReference>
<dbReference type="EMBL" id="JAAKZW010000111">
    <property type="protein sequence ID" value="NGO78642.1"/>
    <property type="molecule type" value="Genomic_DNA"/>
</dbReference>
<dbReference type="Pfam" id="PF13489">
    <property type="entry name" value="Methyltransf_23"/>
    <property type="match status" value="1"/>
</dbReference>
<dbReference type="CDD" id="cd02440">
    <property type="entry name" value="AdoMet_MTases"/>
    <property type="match status" value="1"/>
</dbReference>
<keyword evidence="1" id="KW-0489">Methyltransferase</keyword>